<protein>
    <submittedName>
        <fullName evidence="5">GntR family transcriptional regulator</fullName>
    </submittedName>
</protein>
<dbReference type="Gene3D" id="1.10.10.10">
    <property type="entry name" value="Winged helix-like DNA-binding domain superfamily/Winged helix DNA-binding domain"/>
    <property type="match status" value="1"/>
</dbReference>
<feature type="domain" description="HTH gntR-type" evidence="4">
    <location>
        <begin position="17"/>
        <end position="84"/>
    </location>
</feature>
<dbReference type="InterPro" id="IPR008920">
    <property type="entry name" value="TF_FadR/GntR_C"/>
</dbReference>
<evidence type="ECO:0000256" key="1">
    <source>
        <dbReference type="ARBA" id="ARBA00023015"/>
    </source>
</evidence>
<evidence type="ECO:0000256" key="3">
    <source>
        <dbReference type="ARBA" id="ARBA00023163"/>
    </source>
</evidence>
<dbReference type="GO" id="GO:0003700">
    <property type="term" value="F:DNA-binding transcription factor activity"/>
    <property type="evidence" value="ECO:0007669"/>
    <property type="project" value="InterPro"/>
</dbReference>
<dbReference type="InterPro" id="IPR036388">
    <property type="entry name" value="WH-like_DNA-bd_sf"/>
</dbReference>
<keyword evidence="6" id="KW-1185">Reference proteome</keyword>
<reference evidence="5 6" key="1">
    <citation type="submission" date="2019-01" db="EMBL/GenBank/DDBJ databases">
        <authorList>
            <person name="Chen W.-M."/>
        </authorList>
    </citation>
    <scope>NUCLEOTIDE SEQUENCE [LARGE SCALE GENOMIC DNA]</scope>
    <source>
        <strain evidence="5 6">TER-1</strain>
    </source>
</reference>
<name>A0A3S2XHZ3_9HYPH</name>
<accession>A0A3S2XHZ3</accession>
<dbReference type="Gene3D" id="1.20.120.530">
    <property type="entry name" value="GntR ligand-binding domain-like"/>
    <property type="match status" value="1"/>
</dbReference>
<dbReference type="SMART" id="SM00345">
    <property type="entry name" value="HTH_GNTR"/>
    <property type="match status" value="1"/>
</dbReference>
<dbReference type="InterPro" id="IPR011711">
    <property type="entry name" value="GntR_C"/>
</dbReference>
<dbReference type="PROSITE" id="PS50949">
    <property type="entry name" value="HTH_GNTR"/>
    <property type="match status" value="1"/>
</dbReference>
<dbReference type="InterPro" id="IPR000524">
    <property type="entry name" value="Tscrpt_reg_HTH_GntR"/>
</dbReference>
<keyword evidence="3" id="KW-0804">Transcription</keyword>
<dbReference type="Pfam" id="PF00392">
    <property type="entry name" value="GntR"/>
    <property type="match status" value="1"/>
</dbReference>
<dbReference type="PANTHER" id="PTHR43537:SF41">
    <property type="entry name" value="TRANSCRIPTIONAL REGULATORY PROTEIN"/>
    <property type="match status" value="1"/>
</dbReference>
<dbReference type="PANTHER" id="PTHR43537">
    <property type="entry name" value="TRANSCRIPTIONAL REGULATOR, GNTR FAMILY"/>
    <property type="match status" value="1"/>
</dbReference>
<dbReference type="CDD" id="cd07377">
    <property type="entry name" value="WHTH_GntR"/>
    <property type="match status" value="1"/>
</dbReference>
<proteinExistence type="predicted"/>
<gene>
    <name evidence="5" type="ORF">EOE48_19925</name>
</gene>
<evidence type="ECO:0000313" key="5">
    <source>
        <dbReference type="EMBL" id="RVU15305.1"/>
    </source>
</evidence>
<dbReference type="SMART" id="SM00895">
    <property type="entry name" value="FCD"/>
    <property type="match status" value="1"/>
</dbReference>
<dbReference type="RefSeq" id="WP_127732394.1">
    <property type="nucleotide sequence ID" value="NZ_SACP01000022.1"/>
</dbReference>
<keyword evidence="2" id="KW-0238">DNA-binding</keyword>
<organism evidence="5 6">
    <name type="scientific">Methylobacterium oryzihabitans</name>
    <dbReference type="NCBI Taxonomy" id="2499852"/>
    <lineage>
        <taxon>Bacteria</taxon>
        <taxon>Pseudomonadati</taxon>
        <taxon>Pseudomonadota</taxon>
        <taxon>Alphaproteobacteria</taxon>
        <taxon>Hyphomicrobiales</taxon>
        <taxon>Methylobacteriaceae</taxon>
        <taxon>Methylobacterium</taxon>
    </lineage>
</organism>
<dbReference type="AlphaFoldDB" id="A0A3S2XHZ3"/>
<dbReference type="PRINTS" id="PR00035">
    <property type="entry name" value="HTHGNTR"/>
</dbReference>
<comment type="caution">
    <text evidence="5">The sequence shown here is derived from an EMBL/GenBank/DDBJ whole genome shotgun (WGS) entry which is preliminary data.</text>
</comment>
<dbReference type="Proteomes" id="UP000286997">
    <property type="component" value="Unassembled WGS sequence"/>
</dbReference>
<evidence type="ECO:0000256" key="2">
    <source>
        <dbReference type="ARBA" id="ARBA00023125"/>
    </source>
</evidence>
<dbReference type="EMBL" id="SACP01000022">
    <property type="protein sequence ID" value="RVU15305.1"/>
    <property type="molecule type" value="Genomic_DNA"/>
</dbReference>
<dbReference type="SUPFAM" id="SSF46785">
    <property type="entry name" value="Winged helix' DNA-binding domain"/>
    <property type="match status" value="1"/>
</dbReference>
<sequence length="232" mass="24929">MPPAAQPTTARGGLRHKTMAAAVADALRQRILSGEAAPGTQLRQDALAEEFGISRIPVREALLQLDAAGLVRIVPHKGAVVAGLSVEEIEDVFRLRVDLEPQLLAASAQHFTPADYRDLRGIRDEYSAALAAGQVDQWGELNRRFHLGLLRHAGRPRSLSIVSALLQDCDRPTRLQLSVSGDVARADREHTTILDLCEAGDIPAAAALLRGHVEHAGRSLIAIYRQSAAATA</sequence>
<dbReference type="InterPro" id="IPR036390">
    <property type="entry name" value="WH_DNA-bd_sf"/>
</dbReference>
<dbReference type="OrthoDB" id="9812290at2"/>
<dbReference type="GO" id="GO:0003677">
    <property type="term" value="F:DNA binding"/>
    <property type="evidence" value="ECO:0007669"/>
    <property type="project" value="UniProtKB-KW"/>
</dbReference>
<evidence type="ECO:0000313" key="6">
    <source>
        <dbReference type="Proteomes" id="UP000286997"/>
    </source>
</evidence>
<dbReference type="SUPFAM" id="SSF48008">
    <property type="entry name" value="GntR ligand-binding domain-like"/>
    <property type="match status" value="1"/>
</dbReference>
<keyword evidence="1" id="KW-0805">Transcription regulation</keyword>
<evidence type="ECO:0000259" key="4">
    <source>
        <dbReference type="PROSITE" id="PS50949"/>
    </source>
</evidence>
<dbReference type="Pfam" id="PF07729">
    <property type="entry name" value="FCD"/>
    <property type="match status" value="1"/>
</dbReference>